<feature type="transmembrane region" description="Helical" evidence="1">
    <location>
        <begin position="12"/>
        <end position="28"/>
    </location>
</feature>
<name>A0A0F9N6A0_9ZZZZ</name>
<evidence type="ECO:0008006" key="3">
    <source>
        <dbReference type="Google" id="ProtNLM"/>
    </source>
</evidence>
<comment type="caution">
    <text evidence="2">The sequence shown here is derived from an EMBL/GenBank/DDBJ whole genome shotgun (WGS) entry which is preliminary data.</text>
</comment>
<accession>A0A0F9N6A0</accession>
<reference evidence="2" key="1">
    <citation type="journal article" date="2015" name="Nature">
        <title>Complex archaea that bridge the gap between prokaryotes and eukaryotes.</title>
        <authorList>
            <person name="Spang A."/>
            <person name="Saw J.H."/>
            <person name="Jorgensen S.L."/>
            <person name="Zaremba-Niedzwiedzka K."/>
            <person name="Martijn J."/>
            <person name="Lind A.E."/>
            <person name="van Eijk R."/>
            <person name="Schleper C."/>
            <person name="Guy L."/>
            <person name="Ettema T.J."/>
        </authorList>
    </citation>
    <scope>NUCLEOTIDE SEQUENCE</scope>
</reference>
<organism evidence="2">
    <name type="scientific">marine sediment metagenome</name>
    <dbReference type="NCBI Taxonomy" id="412755"/>
    <lineage>
        <taxon>unclassified sequences</taxon>
        <taxon>metagenomes</taxon>
        <taxon>ecological metagenomes</taxon>
    </lineage>
</organism>
<keyword evidence="1" id="KW-1133">Transmembrane helix</keyword>
<keyword evidence="1" id="KW-0812">Transmembrane</keyword>
<feature type="transmembrane region" description="Helical" evidence="1">
    <location>
        <begin position="34"/>
        <end position="54"/>
    </location>
</feature>
<evidence type="ECO:0000256" key="1">
    <source>
        <dbReference type="SAM" id="Phobius"/>
    </source>
</evidence>
<dbReference type="AlphaFoldDB" id="A0A0F9N6A0"/>
<keyword evidence="1" id="KW-0472">Membrane</keyword>
<sequence>MKMPWPKTLVDYLEWFGTITGLAGAMLISSNVGYVGQGYILFIASALSILYVAWELERWGLFTMSLGYAIINAWGIWRWLVLPLM</sequence>
<gene>
    <name evidence="2" type="ORF">LCGC14_1067830</name>
</gene>
<evidence type="ECO:0000313" key="2">
    <source>
        <dbReference type="EMBL" id="KKN07362.1"/>
    </source>
</evidence>
<proteinExistence type="predicted"/>
<feature type="transmembrane region" description="Helical" evidence="1">
    <location>
        <begin position="61"/>
        <end position="80"/>
    </location>
</feature>
<protein>
    <recommendedName>
        <fullName evidence="3">Nicotinamide mononucleotide transporter PnuC</fullName>
    </recommendedName>
</protein>
<dbReference type="EMBL" id="LAZR01004578">
    <property type="protein sequence ID" value="KKN07362.1"/>
    <property type="molecule type" value="Genomic_DNA"/>
</dbReference>